<dbReference type="GO" id="GO:0005886">
    <property type="term" value="C:plasma membrane"/>
    <property type="evidence" value="ECO:0007669"/>
    <property type="project" value="TreeGrafter"/>
</dbReference>
<dbReference type="Pfam" id="PF07686">
    <property type="entry name" value="V-set"/>
    <property type="match status" value="1"/>
</dbReference>
<proteinExistence type="predicted"/>
<accession>A0A8C0DWS3</accession>
<keyword evidence="1" id="KW-0732">Signal</keyword>
<dbReference type="InterPro" id="IPR050413">
    <property type="entry name" value="TCR_beta_variable"/>
</dbReference>
<dbReference type="SUPFAM" id="SSF48726">
    <property type="entry name" value="Immunoglobulin"/>
    <property type="match status" value="1"/>
</dbReference>
<dbReference type="PANTHER" id="PTHR23268">
    <property type="entry name" value="T-CELL RECEPTOR BETA CHAIN"/>
    <property type="match status" value="1"/>
</dbReference>
<reference evidence="4" key="1">
    <citation type="submission" date="2023-09" db="UniProtKB">
        <authorList>
            <consortium name="Ensembl"/>
        </authorList>
    </citation>
    <scope>IDENTIFICATION</scope>
</reference>
<dbReference type="GO" id="GO:0007166">
    <property type="term" value="P:cell surface receptor signaling pathway"/>
    <property type="evidence" value="ECO:0007669"/>
    <property type="project" value="TreeGrafter"/>
</dbReference>
<organism evidence="4">
    <name type="scientific">Balaenoptera musculus</name>
    <name type="common">Blue whale</name>
    <dbReference type="NCBI Taxonomy" id="9771"/>
    <lineage>
        <taxon>Eukaryota</taxon>
        <taxon>Metazoa</taxon>
        <taxon>Chordata</taxon>
        <taxon>Craniata</taxon>
        <taxon>Vertebrata</taxon>
        <taxon>Euteleostomi</taxon>
        <taxon>Mammalia</taxon>
        <taxon>Eutheria</taxon>
        <taxon>Laurasiatheria</taxon>
        <taxon>Artiodactyla</taxon>
        <taxon>Whippomorpha</taxon>
        <taxon>Cetacea</taxon>
        <taxon>Mysticeti</taxon>
        <taxon>Balaenopteridae</taxon>
        <taxon>Balaenoptera</taxon>
    </lineage>
</organism>
<dbReference type="InterPro" id="IPR013783">
    <property type="entry name" value="Ig-like_fold"/>
</dbReference>
<name>A0A8C0DWS3_BALMU</name>
<dbReference type="AlphaFoldDB" id="A0A8C0DWS3"/>
<dbReference type="GO" id="GO:0002376">
    <property type="term" value="P:immune system process"/>
    <property type="evidence" value="ECO:0007669"/>
    <property type="project" value="UniProtKB-KW"/>
</dbReference>
<dbReference type="Ensembl" id="ENSBMST00010027231.1">
    <property type="protein sequence ID" value="ENSBMSP00010024730.1"/>
    <property type="gene ID" value="ENSBMSG00010017998.1"/>
</dbReference>
<feature type="domain" description="Immunoglobulin V-set" evidence="3">
    <location>
        <begin position="37"/>
        <end position="123"/>
    </location>
</feature>
<protein>
    <recommendedName>
        <fullName evidence="3">Immunoglobulin V-set domain-containing protein</fullName>
    </recommendedName>
</protein>
<dbReference type="Gene3D" id="2.60.40.10">
    <property type="entry name" value="Immunoglobulins"/>
    <property type="match status" value="1"/>
</dbReference>
<dbReference type="OMA" id="HSSVYWH"/>
<evidence type="ECO:0000259" key="3">
    <source>
        <dbReference type="Pfam" id="PF07686"/>
    </source>
</evidence>
<sequence>MPLNCGSQLAVREGSGSRLFCWVIVCLLGVVDSGVTQTPRYLIKARGHRVILRCSPMSGHHSVSWYQQTLGQGPQFPFEFYENMRRAKGHFPGRFSAQQFRDARSELNVSSLELSDSALHLCARSFSQPC</sequence>
<dbReference type="InterPro" id="IPR036179">
    <property type="entry name" value="Ig-like_dom_sf"/>
</dbReference>
<dbReference type="InterPro" id="IPR013106">
    <property type="entry name" value="Ig_V-set"/>
</dbReference>
<evidence type="ECO:0000313" key="4">
    <source>
        <dbReference type="Ensembl" id="ENSBMSP00010024730.1"/>
    </source>
</evidence>
<dbReference type="GeneTree" id="ENSGT00940000154270"/>
<evidence type="ECO:0000256" key="1">
    <source>
        <dbReference type="ARBA" id="ARBA00022729"/>
    </source>
</evidence>
<keyword evidence="2" id="KW-0391">Immunity</keyword>
<dbReference type="PANTHER" id="PTHR23268:SF6">
    <property type="entry name" value="T CELL RECEPTOR BETA VARIABLE 5-5-RELATED"/>
    <property type="match status" value="1"/>
</dbReference>
<evidence type="ECO:0000256" key="2">
    <source>
        <dbReference type="ARBA" id="ARBA00022859"/>
    </source>
</evidence>